<evidence type="ECO:0000256" key="1">
    <source>
        <dbReference type="SAM" id="SignalP"/>
    </source>
</evidence>
<evidence type="ECO:0000313" key="3">
    <source>
        <dbReference type="Proteomes" id="UP000565745"/>
    </source>
</evidence>
<proteinExistence type="predicted"/>
<dbReference type="RefSeq" id="WP_025054948.1">
    <property type="nucleotide sequence ID" value="NZ_JACIFU010000001.1"/>
</dbReference>
<dbReference type="PROSITE" id="PS51257">
    <property type="entry name" value="PROKAR_LIPOPROTEIN"/>
    <property type="match status" value="1"/>
</dbReference>
<evidence type="ECO:0000313" key="2">
    <source>
        <dbReference type="EMBL" id="MBB4172970.1"/>
    </source>
</evidence>
<dbReference type="AlphaFoldDB" id="A0A7W6Q2D5"/>
<protein>
    <recommendedName>
        <fullName evidence="4">YnbE-like lipoprotein</fullName>
    </recommendedName>
</protein>
<gene>
    <name evidence="2" type="ORF">GGR93_000731</name>
</gene>
<feature type="signal peptide" evidence="1">
    <location>
        <begin position="1"/>
        <end position="24"/>
    </location>
</feature>
<accession>A0A7W6Q2D5</accession>
<evidence type="ECO:0008006" key="4">
    <source>
        <dbReference type="Google" id="ProtNLM"/>
    </source>
</evidence>
<reference evidence="2 3" key="1">
    <citation type="submission" date="2020-08" db="EMBL/GenBank/DDBJ databases">
        <title>Genomic Encyclopedia of Type Strains, Phase IV (KMG-IV): sequencing the most valuable type-strain genomes for metagenomic binning, comparative biology and taxonomic classification.</title>
        <authorList>
            <person name="Goeker M."/>
        </authorList>
    </citation>
    <scope>NUCLEOTIDE SEQUENCE [LARGE SCALE GENOMIC DNA]</scope>
    <source>
        <strain evidence="2 3">DSM 101015</strain>
    </source>
</reference>
<name>A0A7W6Q2D5_9RHOB</name>
<dbReference type="EMBL" id="JACIFU010000001">
    <property type="protein sequence ID" value="MBB4172970.1"/>
    <property type="molecule type" value="Genomic_DNA"/>
</dbReference>
<organism evidence="2 3">
    <name type="scientific">Sulfitobacter noctilucicola</name>
    <dbReference type="NCBI Taxonomy" id="1342301"/>
    <lineage>
        <taxon>Bacteria</taxon>
        <taxon>Pseudomonadati</taxon>
        <taxon>Pseudomonadota</taxon>
        <taxon>Alphaproteobacteria</taxon>
        <taxon>Rhodobacterales</taxon>
        <taxon>Roseobacteraceae</taxon>
        <taxon>Sulfitobacter</taxon>
    </lineage>
</organism>
<sequence length="61" mass="6418">MNVPRALTFTLVALSVSSCGTVEAAANDVTRLEIDLLTSQSVSLNAPSLTEEVAAIQSQQR</sequence>
<keyword evidence="1" id="KW-0732">Signal</keyword>
<dbReference type="Proteomes" id="UP000565745">
    <property type="component" value="Unassembled WGS sequence"/>
</dbReference>
<feature type="chain" id="PRO_5031485529" description="YnbE-like lipoprotein" evidence="1">
    <location>
        <begin position="25"/>
        <end position="61"/>
    </location>
</feature>
<keyword evidence="3" id="KW-1185">Reference proteome</keyword>
<comment type="caution">
    <text evidence="2">The sequence shown here is derived from an EMBL/GenBank/DDBJ whole genome shotgun (WGS) entry which is preliminary data.</text>
</comment>